<dbReference type="SUPFAM" id="SSF52743">
    <property type="entry name" value="Subtilisin-like"/>
    <property type="match status" value="1"/>
</dbReference>
<evidence type="ECO:0000256" key="5">
    <source>
        <dbReference type="PROSITE-ProRule" id="PRU01240"/>
    </source>
</evidence>
<dbReference type="PANTHER" id="PTHR43806:SF11">
    <property type="entry name" value="CEREVISIN-RELATED"/>
    <property type="match status" value="1"/>
</dbReference>
<reference evidence="10 11" key="1">
    <citation type="submission" date="2016-09" db="EMBL/GenBank/DDBJ databases">
        <title>Streptomyces rubrolavendulae MJM4426 Genome sequencing and assembly.</title>
        <authorList>
            <person name="Kim J.-G."/>
        </authorList>
    </citation>
    <scope>NUCLEOTIDE SEQUENCE [LARGE SCALE GENOMIC DNA]</scope>
    <source>
        <strain evidence="10 11">MJM4426</strain>
    </source>
</reference>
<feature type="active site" description="Charge relay system" evidence="5">
    <location>
        <position position="161"/>
    </location>
</feature>
<feature type="domain" description="Peptidase S8/S53" evidence="8">
    <location>
        <begin position="159"/>
        <end position="378"/>
    </location>
</feature>
<evidence type="ECO:0000313" key="10">
    <source>
        <dbReference type="EMBL" id="AOT57502.1"/>
    </source>
</evidence>
<sequence>MRPPARWASVALLLLLPLTAAPATAAESDAEPARTSPAPLLTHEVDGIDGQYIVTLRPDVASAQAARLAGVTPLHSYQRVLNGFAAKLTPAQLAAVRAMPEVAAVEQDARVVAAPVEDRAPAVRVTASSWGLDRIDQPYLPLNGRYEVTATGAGAYAFILDSGIDYAHPEFAGRVYFGYDAMGDGRRGQDCNGHGTHVAGTVGGSVHGVAREVGLVSLRVLGCDGRGSWSGVIGGLEWAAGNAGGRSVVLNASLGGPRSAAVDAATNALFDRGVLPVVAAGNEASDACGTSPAGAERALTVGASDHLDQEARFSNFGPCLDVYAPGTQIRSARLGGGSVALDGTSMASPHVAGVAALYKARNPSATPAAVGGWILEQSVKNALTVSKTSPSRLLQTGGL</sequence>
<dbReference type="InterPro" id="IPR015500">
    <property type="entry name" value="Peptidase_S8_subtilisin-rel"/>
</dbReference>
<dbReference type="FunFam" id="3.40.50.200:FF:000014">
    <property type="entry name" value="Proteinase K"/>
    <property type="match status" value="1"/>
</dbReference>
<dbReference type="KEGG" id="srn:A4G23_00291"/>
<evidence type="ECO:0000259" key="9">
    <source>
        <dbReference type="Pfam" id="PF05922"/>
    </source>
</evidence>
<dbReference type="PROSITE" id="PS00138">
    <property type="entry name" value="SUBTILASE_SER"/>
    <property type="match status" value="1"/>
</dbReference>
<dbReference type="InterPro" id="IPR034193">
    <property type="entry name" value="PCSK9_ProteinaseK-like"/>
</dbReference>
<evidence type="ECO:0000256" key="7">
    <source>
        <dbReference type="SAM" id="SignalP"/>
    </source>
</evidence>
<dbReference type="EMBL" id="CP017316">
    <property type="protein sequence ID" value="AOT57502.1"/>
    <property type="molecule type" value="Genomic_DNA"/>
</dbReference>
<evidence type="ECO:0000256" key="3">
    <source>
        <dbReference type="ARBA" id="ARBA00022801"/>
    </source>
</evidence>
<dbReference type="PROSITE" id="PS00137">
    <property type="entry name" value="SUBTILASE_HIS"/>
    <property type="match status" value="1"/>
</dbReference>
<name>A0A1D8FWB4_9ACTN</name>
<dbReference type="InterPro" id="IPR022398">
    <property type="entry name" value="Peptidase_S8_His-AS"/>
</dbReference>
<dbReference type="GO" id="GO:0006508">
    <property type="term" value="P:proteolysis"/>
    <property type="evidence" value="ECO:0007669"/>
    <property type="project" value="UniProtKB-KW"/>
</dbReference>
<dbReference type="InterPro" id="IPR050131">
    <property type="entry name" value="Peptidase_S8_subtilisin-like"/>
</dbReference>
<evidence type="ECO:0000313" key="11">
    <source>
        <dbReference type="Proteomes" id="UP000095349"/>
    </source>
</evidence>
<dbReference type="InterPro" id="IPR036852">
    <property type="entry name" value="Peptidase_S8/S53_dom_sf"/>
</dbReference>
<dbReference type="GO" id="GO:0004252">
    <property type="term" value="F:serine-type endopeptidase activity"/>
    <property type="evidence" value="ECO:0007669"/>
    <property type="project" value="UniProtKB-UniRule"/>
</dbReference>
<feature type="active site" description="Charge relay system" evidence="5">
    <location>
        <position position="194"/>
    </location>
</feature>
<dbReference type="PANTHER" id="PTHR43806">
    <property type="entry name" value="PEPTIDASE S8"/>
    <property type="match status" value="1"/>
</dbReference>
<organism evidence="10 11">
    <name type="scientific">Streptomyces rubrolavendulae</name>
    <dbReference type="NCBI Taxonomy" id="285473"/>
    <lineage>
        <taxon>Bacteria</taxon>
        <taxon>Bacillati</taxon>
        <taxon>Actinomycetota</taxon>
        <taxon>Actinomycetes</taxon>
        <taxon>Kitasatosporales</taxon>
        <taxon>Streptomycetaceae</taxon>
        <taxon>Streptomyces</taxon>
    </lineage>
</organism>
<feature type="active site" description="Charge relay system" evidence="5">
    <location>
        <position position="345"/>
    </location>
</feature>
<comment type="similarity">
    <text evidence="1 5 6">Belongs to the peptidase S8 family.</text>
</comment>
<evidence type="ECO:0000256" key="1">
    <source>
        <dbReference type="ARBA" id="ARBA00011073"/>
    </source>
</evidence>
<evidence type="ECO:0000256" key="4">
    <source>
        <dbReference type="ARBA" id="ARBA00022825"/>
    </source>
</evidence>
<dbReference type="Gene3D" id="3.30.70.80">
    <property type="entry name" value="Peptidase S8 propeptide/proteinase inhibitor I9"/>
    <property type="match status" value="1"/>
</dbReference>
<dbReference type="PATRIC" id="fig|285473.5.peg.314"/>
<keyword evidence="4 5" id="KW-0720">Serine protease</keyword>
<dbReference type="RefSeq" id="WP_069975240.1">
    <property type="nucleotide sequence ID" value="NZ_CP017316.1"/>
</dbReference>
<feature type="domain" description="Inhibitor I9" evidence="9">
    <location>
        <begin position="68"/>
        <end position="111"/>
    </location>
</feature>
<feature type="chain" id="PRO_5009106857" evidence="7">
    <location>
        <begin position="26"/>
        <end position="399"/>
    </location>
</feature>
<dbReference type="SUPFAM" id="SSF54897">
    <property type="entry name" value="Protease propeptides/inhibitors"/>
    <property type="match status" value="1"/>
</dbReference>
<dbReference type="PROSITE" id="PS00136">
    <property type="entry name" value="SUBTILASE_ASP"/>
    <property type="match status" value="1"/>
</dbReference>
<dbReference type="EC" id="3.4.21.-" evidence="10"/>
<accession>A0A1D8FWB4</accession>
<dbReference type="InterPro" id="IPR010259">
    <property type="entry name" value="S8pro/Inhibitor_I9"/>
</dbReference>
<dbReference type="Gene3D" id="3.40.50.200">
    <property type="entry name" value="Peptidase S8/S53 domain"/>
    <property type="match status" value="1"/>
</dbReference>
<dbReference type="Pfam" id="PF00082">
    <property type="entry name" value="Peptidase_S8"/>
    <property type="match status" value="1"/>
</dbReference>
<dbReference type="InterPro" id="IPR023828">
    <property type="entry name" value="Peptidase_S8_Ser-AS"/>
</dbReference>
<dbReference type="Pfam" id="PF05922">
    <property type="entry name" value="Inhibitor_I9"/>
    <property type="match status" value="1"/>
</dbReference>
<dbReference type="AlphaFoldDB" id="A0A1D8FWB4"/>
<gene>
    <name evidence="10" type="ORF">A4G23_00291</name>
</gene>
<evidence type="ECO:0000256" key="6">
    <source>
        <dbReference type="RuleBase" id="RU003355"/>
    </source>
</evidence>
<dbReference type="OrthoDB" id="9798386at2"/>
<proteinExistence type="inferred from homology"/>
<dbReference type="Proteomes" id="UP000095349">
    <property type="component" value="Chromosome"/>
</dbReference>
<feature type="signal peptide" evidence="7">
    <location>
        <begin position="1"/>
        <end position="25"/>
    </location>
</feature>
<evidence type="ECO:0000256" key="2">
    <source>
        <dbReference type="ARBA" id="ARBA00022670"/>
    </source>
</evidence>
<dbReference type="CDD" id="cd04077">
    <property type="entry name" value="Peptidases_S8_PCSK9_ProteinaseK_like"/>
    <property type="match status" value="1"/>
</dbReference>
<dbReference type="InterPro" id="IPR037045">
    <property type="entry name" value="S8pro/Inhibitor_I9_sf"/>
</dbReference>
<keyword evidence="11" id="KW-1185">Reference proteome</keyword>
<dbReference type="InterPro" id="IPR023827">
    <property type="entry name" value="Peptidase_S8_Asp-AS"/>
</dbReference>
<protein>
    <submittedName>
        <fullName evidence="10">Extracellular serine proteinase</fullName>
        <ecNumber evidence="10">3.4.21.-</ecNumber>
    </submittedName>
</protein>
<dbReference type="PROSITE" id="PS51892">
    <property type="entry name" value="SUBTILASE"/>
    <property type="match status" value="1"/>
</dbReference>
<dbReference type="InterPro" id="IPR000209">
    <property type="entry name" value="Peptidase_S8/S53_dom"/>
</dbReference>
<evidence type="ECO:0000259" key="8">
    <source>
        <dbReference type="Pfam" id="PF00082"/>
    </source>
</evidence>
<keyword evidence="7" id="KW-0732">Signal</keyword>
<keyword evidence="3 5" id="KW-0378">Hydrolase</keyword>
<keyword evidence="2 5" id="KW-0645">Protease</keyword>
<dbReference type="PRINTS" id="PR00723">
    <property type="entry name" value="SUBTILISIN"/>
</dbReference>
<dbReference type="GO" id="GO:0005615">
    <property type="term" value="C:extracellular space"/>
    <property type="evidence" value="ECO:0007669"/>
    <property type="project" value="TreeGrafter"/>
</dbReference>